<feature type="modified residue" description="4-aspartylphosphate" evidence="3">
    <location>
        <position position="59"/>
    </location>
</feature>
<dbReference type="SMART" id="SM00421">
    <property type="entry name" value="HTH_LUXR"/>
    <property type="match status" value="1"/>
</dbReference>
<keyword evidence="1 3" id="KW-0597">Phosphoprotein</keyword>
<dbReference type="GO" id="GO:0003677">
    <property type="term" value="F:DNA binding"/>
    <property type="evidence" value="ECO:0007669"/>
    <property type="project" value="UniProtKB-KW"/>
</dbReference>
<dbReference type="KEGG" id="cei:CEPID_00550"/>
<dbReference type="AlphaFoldDB" id="A0A0G3GLG3"/>
<evidence type="ECO:0000259" key="4">
    <source>
        <dbReference type="PROSITE" id="PS50043"/>
    </source>
</evidence>
<evidence type="ECO:0000313" key="7">
    <source>
        <dbReference type="Proteomes" id="UP000035368"/>
    </source>
</evidence>
<dbReference type="SMART" id="SM00448">
    <property type="entry name" value="REC"/>
    <property type="match status" value="1"/>
</dbReference>
<dbReference type="GO" id="GO:0006355">
    <property type="term" value="P:regulation of DNA-templated transcription"/>
    <property type="evidence" value="ECO:0007669"/>
    <property type="project" value="InterPro"/>
</dbReference>
<dbReference type="CDD" id="cd06170">
    <property type="entry name" value="LuxR_C_like"/>
    <property type="match status" value="1"/>
</dbReference>
<dbReference type="PRINTS" id="PR00038">
    <property type="entry name" value="HTHLUXR"/>
</dbReference>
<evidence type="ECO:0000256" key="1">
    <source>
        <dbReference type="ARBA" id="ARBA00022553"/>
    </source>
</evidence>
<proteinExistence type="predicted"/>
<dbReference type="Pfam" id="PF00072">
    <property type="entry name" value="Response_reg"/>
    <property type="match status" value="1"/>
</dbReference>
<dbReference type="STRING" id="1050174.CEPID_00550"/>
<keyword evidence="7" id="KW-1185">Reference proteome</keyword>
<dbReference type="EMBL" id="CP011541">
    <property type="protein sequence ID" value="AKK02004.1"/>
    <property type="molecule type" value="Genomic_DNA"/>
</dbReference>
<dbReference type="CDD" id="cd17535">
    <property type="entry name" value="REC_NarL-like"/>
    <property type="match status" value="1"/>
</dbReference>
<evidence type="ECO:0000313" key="6">
    <source>
        <dbReference type="EMBL" id="AKK02004.1"/>
    </source>
</evidence>
<dbReference type="InterPro" id="IPR039420">
    <property type="entry name" value="WalR-like"/>
</dbReference>
<accession>A0A0G3GLG3</accession>
<sequence length="228" mass="24821">MDTTEQIWVLLVDDDPLVMSSLKAYFASTPDIRVAAEARNGVEALEILDRVSVDIILTDIHMPEMDGVTLLREVKKRPNPPVFVAITALDTDATMIDILTGGGAGYIVKSSRPQTIIAAVRDALQGGTTVSPQAMTRLVDRLSAPEPADQPDKGKFDEVFATLNSNEKQILALICEGKSNEEIAGVTHYAESTVKKQVSHLISLFGVTSRLSLAVTALRSRSMQRFLR</sequence>
<dbReference type="PATRIC" id="fig|1050174.4.peg.117"/>
<dbReference type="InterPro" id="IPR001789">
    <property type="entry name" value="Sig_transdc_resp-reg_receiver"/>
</dbReference>
<dbReference type="Pfam" id="PF00196">
    <property type="entry name" value="GerE"/>
    <property type="match status" value="1"/>
</dbReference>
<dbReference type="PANTHER" id="PTHR43214:SF43">
    <property type="entry name" value="TWO-COMPONENT RESPONSE REGULATOR"/>
    <property type="match status" value="1"/>
</dbReference>
<dbReference type="InterPro" id="IPR011006">
    <property type="entry name" value="CheY-like_superfamily"/>
</dbReference>
<gene>
    <name evidence="6" type="ORF">CEPID_00550</name>
</gene>
<dbReference type="GO" id="GO:0000160">
    <property type="term" value="P:phosphorelay signal transduction system"/>
    <property type="evidence" value="ECO:0007669"/>
    <property type="project" value="InterPro"/>
</dbReference>
<dbReference type="Proteomes" id="UP000035368">
    <property type="component" value="Chromosome"/>
</dbReference>
<name>A0A0G3GLG3_9CORY</name>
<dbReference type="PROSITE" id="PS50110">
    <property type="entry name" value="RESPONSE_REGULATORY"/>
    <property type="match status" value="1"/>
</dbReference>
<organism evidence="6 7">
    <name type="scientific">Corynebacterium epidermidicanis</name>
    <dbReference type="NCBI Taxonomy" id="1050174"/>
    <lineage>
        <taxon>Bacteria</taxon>
        <taxon>Bacillati</taxon>
        <taxon>Actinomycetota</taxon>
        <taxon>Actinomycetes</taxon>
        <taxon>Mycobacteriales</taxon>
        <taxon>Corynebacteriaceae</taxon>
        <taxon>Corynebacterium</taxon>
    </lineage>
</organism>
<reference evidence="6 7" key="1">
    <citation type="submission" date="2015-05" db="EMBL/GenBank/DDBJ databases">
        <title>Complete genome sequence of Corynebacterium epidermidicanis DSM 45586, isolated from the skin of a dog suffering from pruritus.</title>
        <authorList>
            <person name="Ruckert C."/>
            <person name="Albersmeier A."/>
            <person name="Winkler A."/>
            <person name="Tauch A."/>
        </authorList>
    </citation>
    <scope>NUCLEOTIDE SEQUENCE [LARGE SCALE GENOMIC DNA]</scope>
    <source>
        <strain evidence="6 7">DSM 45586</strain>
    </source>
</reference>
<protein>
    <submittedName>
        <fullName evidence="6">Two component transcriptional regulator, LuxR family</fullName>
    </submittedName>
</protein>
<dbReference type="PANTHER" id="PTHR43214">
    <property type="entry name" value="TWO-COMPONENT RESPONSE REGULATOR"/>
    <property type="match status" value="1"/>
</dbReference>
<dbReference type="PROSITE" id="PS50043">
    <property type="entry name" value="HTH_LUXR_2"/>
    <property type="match status" value="1"/>
</dbReference>
<feature type="domain" description="Response regulatory" evidence="5">
    <location>
        <begin position="8"/>
        <end position="124"/>
    </location>
</feature>
<dbReference type="Gene3D" id="3.40.50.2300">
    <property type="match status" value="1"/>
</dbReference>
<dbReference type="OrthoDB" id="3680166at2"/>
<dbReference type="RefSeq" id="WP_047239306.1">
    <property type="nucleotide sequence ID" value="NZ_CP011541.1"/>
</dbReference>
<keyword evidence="2" id="KW-0238">DNA-binding</keyword>
<feature type="domain" description="HTH luxR-type" evidence="4">
    <location>
        <begin position="156"/>
        <end position="221"/>
    </location>
</feature>
<dbReference type="InterPro" id="IPR058245">
    <property type="entry name" value="NreC/VraR/RcsB-like_REC"/>
</dbReference>
<evidence type="ECO:0000256" key="2">
    <source>
        <dbReference type="ARBA" id="ARBA00023125"/>
    </source>
</evidence>
<evidence type="ECO:0000256" key="3">
    <source>
        <dbReference type="PROSITE-ProRule" id="PRU00169"/>
    </source>
</evidence>
<dbReference type="SUPFAM" id="SSF52172">
    <property type="entry name" value="CheY-like"/>
    <property type="match status" value="1"/>
</dbReference>
<evidence type="ECO:0000259" key="5">
    <source>
        <dbReference type="PROSITE" id="PS50110"/>
    </source>
</evidence>
<dbReference type="InterPro" id="IPR000792">
    <property type="entry name" value="Tscrpt_reg_LuxR_C"/>
</dbReference>